<organism evidence="3 4">
    <name type="scientific">Candidatus Nitrososphaera evergladensis SR1</name>
    <dbReference type="NCBI Taxonomy" id="1459636"/>
    <lineage>
        <taxon>Archaea</taxon>
        <taxon>Nitrososphaerota</taxon>
        <taxon>Nitrososphaeria</taxon>
        <taxon>Nitrososphaerales</taxon>
        <taxon>Nitrososphaeraceae</taxon>
        <taxon>Nitrososphaera</taxon>
    </lineage>
</organism>
<evidence type="ECO:0000256" key="1">
    <source>
        <dbReference type="SAM" id="MobiDB-lite"/>
    </source>
</evidence>
<dbReference type="InterPro" id="IPR036388">
    <property type="entry name" value="WH-like_DNA-bd_sf"/>
</dbReference>
<keyword evidence="4" id="KW-1185">Reference proteome</keyword>
<dbReference type="STRING" id="1459636.NTE_02926"/>
<evidence type="ECO:0000256" key="2">
    <source>
        <dbReference type="SAM" id="Phobius"/>
    </source>
</evidence>
<dbReference type="HOGENOM" id="CLU_532802_0_0_2"/>
<dbReference type="InterPro" id="IPR036390">
    <property type="entry name" value="WH_DNA-bd_sf"/>
</dbReference>
<dbReference type="InterPro" id="IPR011991">
    <property type="entry name" value="ArsR-like_HTH"/>
</dbReference>
<proteinExistence type="predicted"/>
<feature type="region of interest" description="Disordered" evidence="1">
    <location>
        <begin position="374"/>
        <end position="422"/>
    </location>
</feature>
<dbReference type="Proteomes" id="UP000028194">
    <property type="component" value="Chromosome"/>
</dbReference>
<feature type="transmembrane region" description="Helical" evidence="2">
    <location>
        <begin position="343"/>
        <end position="363"/>
    </location>
</feature>
<dbReference type="KEGG" id="nev:NTE_02926"/>
<keyword evidence="2" id="KW-0812">Transmembrane</keyword>
<accession>A0A075N0E9</accession>
<dbReference type="AlphaFoldDB" id="A0A075N0E9"/>
<dbReference type="eggNOG" id="arCOG00374">
    <property type="taxonomic scope" value="Archaea"/>
</dbReference>
<evidence type="ECO:0000313" key="3">
    <source>
        <dbReference type="EMBL" id="AIF84964.1"/>
    </source>
</evidence>
<dbReference type="EMBL" id="CP007174">
    <property type="protein sequence ID" value="AIF84964.1"/>
    <property type="molecule type" value="Genomic_DNA"/>
</dbReference>
<reference evidence="3 4" key="1">
    <citation type="journal article" date="2014" name="PLoS ONE">
        <title>Genome Sequence of Candidatus Nitrososphaera evergladensis from Group I.1b Enriched from Everglades Soil Reveals Novel Genomic Features of the Ammonia-Oxidizing Archaea.</title>
        <authorList>
            <person name="Zhalnina K.V."/>
            <person name="Dias R."/>
            <person name="Leonard M.T."/>
            <person name="Dorr de Quadros P."/>
            <person name="Camargo F.A."/>
            <person name="Drew J.C."/>
            <person name="Farmerie W.G."/>
            <person name="Daroub S.H."/>
            <person name="Triplett E.W."/>
        </authorList>
    </citation>
    <scope>NUCLEOTIDE SEQUENCE [LARGE SCALE GENOMIC DNA]</scope>
    <source>
        <strain evidence="3 4">SR1</strain>
    </source>
</reference>
<dbReference type="CDD" id="cd00090">
    <property type="entry name" value="HTH_ARSR"/>
    <property type="match status" value="1"/>
</dbReference>
<evidence type="ECO:0000313" key="4">
    <source>
        <dbReference type="Proteomes" id="UP000028194"/>
    </source>
</evidence>
<dbReference type="SUPFAM" id="SSF46785">
    <property type="entry name" value="Winged helix' DNA-binding domain"/>
    <property type="match status" value="1"/>
</dbReference>
<gene>
    <name evidence="3" type="ORF">NTE_02926</name>
</gene>
<name>A0A075N0E9_9ARCH</name>
<keyword evidence="2" id="KW-0472">Membrane</keyword>
<keyword evidence="2" id="KW-1133">Transmembrane helix</keyword>
<dbReference type="Gene3D" id="1.10.10.10">
    <property type="entry name" value="Winged helix-like DNA-binding domain superfamily/Winged helix DNA-binding domain"/>
    <property type="match status" value="1"/>
</dbReference>
<sequence>MRDSCPWRPPIGFSIPRIFAIMTIAAILASASTGGGGVASAQVPPSSSSPSPAYTHDSIFMALFANGDALVEYDIQIANANATTTNPPGKIKIKLFGTNINELIVTDLDDRILPTKMLTSGEVEITPGNATGARISYLTPDLVNKVGRTWTFTLQAPIEVAVKMPADSVPIDYGGNVPTLSPIGSQTLLTFKAGTIHFSYLVGTLGTEDQADITIKFADAAIKQAKASYQGIMLPEEETLLANAVAAKNAGKFGDAIKLATQASDQVQRVIPDYTAAQSEISRAGAQISQASSQGRDTSRATALLDQANSEFSQGKYSEAISTATQAVAALNGGSPQQFSTTLLMIIAGVVVAGGGAGAYLFFFRKRMRKPAPASSTTTMFQDPDPNGSGAQSALEPQQQEEEGEEGREEPEETDAISTQANAPPFESARALAGIPESQTDTGLLARIVSKIIEEKPHLRPEDRDVLGFLAEKEGAAFESEVRTRFSLPKTTVWRLVKRLEREELVEIRKAGGQNLIKLRFEGRQA</sequence>
<protein>
    <submittedName>
        <fullName evidence="3">Uncharacterized protein</fullName>
    </submittedName>
</protein>
<feature type="compositionally biased region" description="Acidic residues" evidence="1">
    <location>
        <begin position="399"/>
        <end position="415"/>
    </location>
</feature>